<dbReference type="Proteomes" id="UP000282378">
    <property type="component" value="Unassembled WGS sequence"/>
</dbReference>
<comment type="caution">
    <text evidence="1">The sequence shown here is derived from an EMBL/GenBank/DDBJ whole genome shotgun (WGS) entry which is preliminary data.</text>
</comment>
<proteinExistence type="predicted"/>
<accession>A0A3M3A3J7</accession>
<name>A0A3M3A3J7_PSEYM</name>
<organism evidence="1 2">
    <name type="scientific">Pseudomonas syringae pv. maculicola</name>
    <dbReference type="NCBI Taxonomy" id="59511"/>
    <lineage>
        <taxon>Bacteria</taxon>
        <taxon>Pseudomonadati</taxon>
        <taxon>Pseudomonadota</taxon>
        <taxon>Gammaproteobacteria</taxon>
        <taxon>Pseudomonadales</taxon>
        <taxon>Pseudomonadaceae</taxon>
        <taxon>Pseudomonas</taxon>
    </lineage>
</organism>
<sequence>MLVHTVGTAFRFNRQRFEPFRQMVQDTVSDRATAEIIGL</sequence>
<dbReference type="AlphaFoldDB" id="A0A3M3A3J7"/>
<evidence type="ECO:0000313" key="2">
    <source>
        <dbReference type="Proteomes" id="UP000282378"/>
    </source>
</evidence>
<reference evidence="1 2" key="1">
    <citation type="submission" date="2018-08" db="EMBL/GenBank/DDBJ databases">
        <title>Recombination of ecologically and evolutionarily significant loci maintains genetic cohesion in the Pseudomonas syringae species complex.</title>
        <authorList>
            <person name="Dillon M."/>
            <person name="Thakur S."/>
            <person name="Almeida R.N.D."/>
            <person name="Weir B.S."/>
            <person name="Guttman D.S."/>
        </authorList>
    </citation>
    <scope>NUCLEOTIDE SEQUENCE [LARGE SCALE GENOMIC DNA]</scope>
    <source>
        <strain evidence="1 2">88_10</strain>
    </source>
</reference>
<gene>
    <name evidence="1" type="ORF">APX70_01010</name>
</gene>
<dbReference type="EMBL" id="RBNL01000956">
    <property type="protein sequence ID" value="RML94847.1"/>
    <property type="molecule type" value="Genomic_DNA"/>
</dbReference>
<evidence type="ECO:0000313" key="1">
    <source>
        <dbReference type="EMBL" id="RML94847.1"/>
    </source>
</evidence>
<protein>
    <submittedName>
        <fullName evidence="1">Uncharacterized protein</fullName>
    </submittedName>
</protein>